<dbReference type="InterPro" id="IPR014550">
    <property type="entry name" value="UCP028704_OpgC"/>
</dbReference>
<protein>
    <recommendedName>
        <fullName evidence="3">OpgC protein</fullName>
    </recommendedName>
</protein>
<feature type="transmembrane region" description="Helical" evidence="1">
    <location>
        <begin position="132"/>
        <end position="154"/>
    </location>
</feature>
<keyword evidence="1" id="KW-0472">Membrane</keyword>
<keyword evidence="1" id="KW-1133">Transmembrane helix</keyword>
<proteinExistence type="predicted"/>
<feature type="transmembrane region" description="Helical" evidence="1">
    <location>
        <begin position="244"/>
        <end position="264"/>
    </location>
</feature>
<organism evidence="2">
    <name type="scientific">Methylobacterium bullatum</name>
    <dbReference type="NCBI Taxonomy" id="570505"/>
    <lineage>
        <taxon>Bacteria</taxon>
        <taxon>Pseudomonadati</taxon>
        <taxon>Pseudomonadota</taxon>
        <taxon>Alphaproteobacteria</taxon>
        <taxon>Hyphomicrobiales</taxon>
        <taxon>Methylobacteriaceae</taxon>
        <taxon>Methylobacterium</taxon>
    </lineage>
</organism>
<feature type="transmembrane region" description="Helical" evidence="1">
    <location>
        <begin position="186"/>
        <end position="207"/>
    </location>
</feature>
<keyword evidence="1" id="KW-0812">Transmembrane</keyword>
<evidence type="ECO:0008006" key="3">
    <source>
        <dbReference type="Google" id="ProtNLM"/>
    </source>
</evidence>
<feature type="transmembrane region" description="Helical" evidence="1">
    <location>
        <begin position="358"/>
        <end position="376"/>
    </location>
</feature>
<dbReference type="PANTHER" id="PTHR38592:SF3">
    <property type="entry name" value="BLL4819 PROTEIN"/>
    <property type="match status" value="1"/>
</dbReference>
<evidence type="ECO:0000256" key="1">
    <source>
        <dbReference type="SAM" id="Phobius"/>
    </source>
</evidence>
<evidence type="ECO:0000313" key="2">
    <source>
        <dbReference type="EMBL" id="CAA2103531.1"/>
    </source>
</evidence>
<dbReference type="PIRSF" id="PIRSF028704">
    <property type="entry name" value="UPC028704"/>
    <property type="match status" value="1"/>
</dbReference>
<reference evidence="2" key="1">
    <citation type="submission" date="2019-12" db="EMBL/GenBank/DDBJ databases">
        <authorList>
            <person name="Cremers G."/>
        </authorList>
    </citation>
    <scope>NUCLEOTIDE SEQUENCE</scope>
    <source>
        <strain evidence="2">Mbul1</strain>
    </source>
</reference>
<dbReference type="PANTHER" id="PTHR38592">
    <property type="entry name" value="BLL4819 PROTEIN"/>
    <property type="match status" value="1"/>
</dbReference>
<dbReference type="Pfam" id="PF10129">
    <property type="entry name" value="OpgC_C"/>
    <property type="match status" value="1"/>
</dbReference>
<feature type="transmembrane region" description="Helical" evidence="1">
    <location>
        <begin position="214"/>
        <end position="232"/>
    </location>
</feature>
<accession>A0A679J6D6</accession>
<feature type="transmembrane region" description="Helical" evidence="1">
    <location>
        <begin position="322"/>
        <end position="346"/>
    </location>
</feature>
<feature type="transmembrane region" description="Helical" evidence="1">
    <location>
        <begin position="382"/>
        <end position="403"/>
    </location>
</feature>
<feature type="transmembrane region" description="Helical" evidence="1">
    <location>
        <begin position="276"/>
        <end position="294"/>
    </location>
</feature>
<dbReference type="AlphaFoldDB" id="A0A679J6D6"/>
<sequence>MRIHPVPDGLETAFADCRVPHYQTVPLRCEAATDSASRSSNPPDIPEFGSLMREPNAIDFWRGLALVTIYVNHIPGNTFERYTYSQYGISDAAELFVFLAGWSIGIATRGRDGQPESRLKSILRLISRTIEVYRAQITTMAIALAMIAGTALLLDNPLLLEWHNAGGFFADPIQTTVGFVLLTHQLGFFNILPLYVVLLGIAPVFILLARVSRVAALGLSFSLYAASLVFEWNLPSWPGEGDWFFDPLCWQLLLVLGFVGQDLNRESDTLRRWSKRLMPVGVLIVVLGIVLSVFDLRPDPLLVPDPRLVFSFDKTYLSPARLIHFIGVLLAFQGVYALIVPHVGAVGRYLTGLGRNSLAVFSIGSLLSLAAQLVRFWTGGGILVDVGVMGFGLFALGFTAWFVEWRSRKPRHS</sequence>
<name>A0A679J6D6_9HYPH</name>
<gene>
    <name evidence="2" type="ORF">MBUL_02242</name>
</gene>
<dbReference type="EMBL" id="LR743504">
    <property type="protein sequence ID" value="CAA2103531.1"/>
    <property type="molecule type" value="Genomic_DNA"/>
</dbReference>